<reference evidence="1 2" key="1">
    <citation type="journal article" date="2014" name="Int. J. Syst. Evol. Microbiol.">
        <title>Phylogenomics and the dynamic genome evolution of the genus Streptococcus.</title>
        <authorList>
            <consortium name="The Broad Institute Genome Sequencing Platform"/>
            <person name="Richards V.P."/>
            <person name="Palmer S.R."/>
            <person name="Pavinski Bitar P.D."/>
            <person name="Qin X."/>
            <person name="Weinstock G.M."/>
            <person name="Highlander S.K."/>
            <person name="Town C.D."/>
            <person name="Burne R.A."/>
            <person name="Stanhope M.J."/>
        </authorList>
    </citation>
    <scope>NUCLEOTIDE SEQUENCE [LARGE SCALE GENOMIC DNA]</scope>
    <source>
        <strain evidence="1 2">707-05</strain>
    </source>
</reference>
<comment type="caution">
    <text evidence="1">The sequence shown here is derived from an EMBL/GenBank/DDBJ whole genome shotgun (WGS) entry which is preliminary data.</text>
</comment>
<accession>G5K227</accession>
<evidence type="ECO:0000313" key="2">
    <source>
        <dbReference type="Proteomes" id="UP000003330"/>
    </source>
</evidence>
<proteinExistence type="predicted"/>
<organism evidence="1 2">
    <name type="scientific">Streptococcus ictaluri 707-05</name>
    <dbReference type="NCBI Taxonomy" id="764299"/>
    <lineage>
        <taxon>Bacteria</taxon>
        <taxon>Bacillati</taxon>
        <taxon>Bacillota</taxon>
        <taxon>Bacilli</taxon>
        <taxon>Lactobacillales</taxon>
        <taxon>Streptococcaceae</taxon>
        <taxon>Streptococcus</taxon>
    </lineage>
</organism>
<dbReference type="Proteomes" id="UP000003330">
    <property type="component" value="Unassembled WGS sequence"/>
</dbReference>
<evidence type="ECO:0000313" key="1">
    <source>
        <dbReference type="EMBL" id="EHI69991.1"/>
    </source>
</evidence>
<dbReference type="STRING" id="764299.STRIC_2435"/>
<dbReference type="AlphaFoldDB" id="G5K227"/>
<dbReference type="EMBL" id="AEUX02000005">
    <property type="protein sequence ID" value="EHI69991.1"/>
    <property type="molecule type" value="Genomic_DNA"/>
</dbReference>
<gene>
    <name evidence="1" type="ORF">STRIC_2435</name>
</gene>
<name>G5K227_9STRE</name>
<keyword evidence="2" id="KW-1185">Reference proteome</keyword>
<protein>
    <submittedName>
        <fullName evidence="1">Uncharacterized protein</fullName>
    </submittedName>
</protein>
<sequence>MSEALTGYTTYHNRSIELVLGIVGDDATLEQKRQTLGYRFFNREVRLHFSHLNGYFKGRCVITDVTREHGHYAVKVQCDCYPYRFLDKEFHQERTLSSTSQSMLCLCMMMPSVPKIETTGNATIQFKGSTYTVQKGVHTLPILFKTGNNELKVSGSGVIKVTFKQGVI</sequence>